<reference evidence="1 2" key="1">
    <citation type="submission" date="2013-11" db="EMBL/GenBank/DDBJ databases">
        <title>Complete genome sequence of Rhizobium gallicum bv. gallicum R602.</title>
        <authorList>
            <person name="Bustos P."/>
            <person name="Santamaria R.I."/>
            <person name="Lozano L."/>
            <person name="Acosta J.L."/>
            <person name="Ormeno-Orrillo E."/>
            <person name="Rogel M.A."/>
            <person name="Romero D."/>
            <person name="Cevallos M.A."/>
            <person name="Martinez-Romero E."/>
            <person name="Gonzalez V."/>
        </authorList>
    </citation>
    <scope>NUCLEOTIDE SEQUENCE [LARGE SCALE GENOMIC DNA]</scope>
    <source>
        <strain evidence="1 2">R602</strain>
        <plasmid evidence="1 2">pRgalR602b</plasmid>
    </source>
</reference>
<dbReference type="KEGG" id="rga:RGR602_PB00403"/>
<organism evidence="1 2">
    <name type="scientific">Rhizobium gallicum bv. gallicum R602sp</name>
    <dbReference type="NCBI Taxonomy" id="1041138"/>
    <lineage>
        <taxon>Bacteria</taxon>
        <taxon>Pseudomonadati</taxon>
        <taxon>Pseudomonadota</taxon>
        <taxon>Alphaproteobacteria</taxon>
        <taxon>Hyphomicrobiales</taxon>
        <taxon>Rhizobiaceae</taxon>
        <taxon>Rhizobium/Agrobacterium group</taxon>
        <taxon>Rhizobium</taxon>
    </lineage>
</organism>
<dbReference type="Proteomes" id="UP000031368">
    <property type="component" value="Plasmid pRgalR602b"/>
</dbReference>
<sequence>MRRNEEDQCARIVDRCENRDEYNRLYGDEEANQRNHTTVTVIRSGSNNDHFWNRDNNYNGCKVQVTSPRPRRANPWFFDIPNDKGVKERFWFNLRT</sequence>
<evidence type="ECO:0000313" key="1">
    <source>
        <dbReference type="EMBL" id="AJD43934.1"/>
    </source>
</evidence>
<keyword evidence="1" id="KW-0614">Plasmid</keyword>
<accession>A0A0B4X7D9</accession>
<dbReference type="HOGENOM" id="CLU_2357729_0_0_5"/>
<gene>
    <name evidence="1" type="ORF">RGR602_PB00403</name>
</gene>
<proteinExistence type="predicted"/>
<evidence type="ECO:0000313" key="2">
    <source>
        <dbReference type="Proteomes" id="UP000031368"/>
    </source>
</evidence>
<name>A0A0B4X7D9_9HYPH</name>
<keyword evidence="2" id="KW-1185">Reference proteome</keyword>
<geneLocation type="plasmid" evidence="1 2">
    <name>pRgalR602b</name>
</geneLocation>
<dbReference type="AlphaFoldDB" id="A0A0B4X7D9"/>
<protein>
    <submittedName>
        <fullName evidence="1">Uncharacterized protein</fullName>
    </submittedName>
</protein>
<dbReference type="EMBL" id="CP006879">
    <property type="protein sequence ID" value="AJD43934.1"/>
    <property type="molecule type" value="Genomic_DNA"/>
</dbReference>